<reference evidence="2" key="1">
    <citation type="journal article" date="2017" name="Nat. Ecol. Evol.">
        <title>Genome expansion and lineage-specific genetic innovations in the forest pathogenic fungi Armillaria.</title>
        <authorList>
            <person name="Sipos G."/>
            <person name="Prasanna A.N."/>
            <person name="Walter M.C."/>
            <person name="O'Connor E."/>
            <person name="Balint B."/>
            <person name="Krizsan K."/>
            <person name="Kiss B."/>
            <person name="Hess J."/>
            <person name="Varga T."/>
            <person name="Slot J."/>
            <person name="Riley R."/>
            <person name="Boka B."/>
            <person name="Rigling D."/>
            <person name="Barry K."/>
            <person name="Lee J."/>
            <person name="Mihaltcheva S."/>
            <person name="LaButti K."/>
            <person name="Lipzen A."/>
            <person name="Waldron R."/>
            <person name="Moloney N.M."/>
            <person name="Sperisen C."/>
            <person name="Kredics L."/>
            <person name="Vagvoelgyi C."/>
            <person name="Patrignani A."/>
            <person name="Fitzpatrick D."/>
            <person name="Nagy I."/>
            <person name="Doyle S."/>
            <person name="Anderson J.B."/>
            <person name="Grigoriev I.V."/>
            <person name="Gueldener U."/>
            <person name="Muensterkoetter M."/>
            <person name="Nagy L.G."/>
        </authorList>
    </citation>
    <scope>NUCLEOTIDE SEQUENCE [LARGE SCALE GENOMIC DNA]</scope>
    <source>
        <strain evidence="2">Ar21-2</strain>
    </source>
</reference>
<dbReference type="Proteomes" id="UP000217790">
    <property type="component" value="Unassembled WGS sequence"/>
</dbReference>
<sequence length="265" mass="29936">MTEAPSFIENPRRRMCDEEVESLVVLIWFCVVQADIPALDLSRRSFPRSVFYGDTLREEEPSISNTNVPGARIYPPASFTVMLTLSDPNSHLPCGTSGVRTPGSICTRVKHGDTTGQKRCKSVAKEPFCVCQRSLRQTGSPQCIPARSKGAGWTLIRRAVEFFVRFDLRLWQRKKDQVPSSFFHREAWATKYLHKLVSQRNGTICDISEFDSPSLHVPSFPEFLSSSENQEILACIIIRNIQITGDFSQYHDDTKTGFSAPSRID</sequence>
<name>A0A2H3DW22_ARMGA</name>
<accession>A0A2H3DW22</accession>
<organism evidence="1 2">
    <name type="scientific">Armillaria gallica</name>
    <name type="common">Bulbous honey fungus</name>
    <name type="synonym">Armillaria bulbosa</name>
    <dbReference type="NCBI Taxonomy" id="47427"/>
    <lineage>
        <taxon>Eukaryota</taxon>
        <taxon>Fungi</taxon>
        <taxon>Dikarya</taxon>
        <taxon>Basidiomycota</taxon>
        <taxon>Agaricomycotina</taxon>
        <taxon>Agaricomycetes</taxon>
        <taxon>Agaricomycetidae</taxon>
        <taxon>Agaricales</taxon>
        <taxon>Marasmiineae</taxon>
        <taxon>Physalacriaceae</taxon>
        <taxon>Armillaria</taxon>
    </lineage>
</organism>
<keyword evidence="2" id="KW-1185">Reference proteome</keyword>
<dbReference type="AlphaFoldDB" id="A0A2H3DW22"/>
<dbReference type="EMBL" id="KZ293652">
    <property type="protein sequence ID" value="PBK95028.1"/>
    <property type="molecule type" value="Genomic_DNA"/>
</dbReference>
<protein>
    <submittedName>
        <fullName evidence="1">Uncharacterized protein</fullName>
    </submittedName>
</protein>
<evidence type="ECO:0000313" key="1">
    <source>
        <dbReference type="EMBL" id="PBK95028.1"/>
    </source>
</evidence>
<evidence type="ECO:0000313" key="2">
    <source>
        <dbReference type="Proteomes" id="UP000217790"/>
    </source>
</evidence>
<dbReference type="InParanoid" id="A0A2H3DW22"/>
<gene>
    <name evidence="1" type="ORF">ARMGADRAFT_1028464</name>
</gene>
<proteinExistence type="predicted"/>